<organism evidence="3 4">
    <name type="scientific">Streptomyces daliensis</name>
    <dbReference type="NCBI Taxonomy" id="299421"/>
    <lineage>
        <taxon>Bacteria</taxon>
        <taxon>Bacillati</taxon>
        <taxon>Actinomycetota</taxon>
        <taxon>Actinomycetes</taxon>
        <taxon>Kitasatosporales</taxon>
        <taxon>Streptomycetaceae</taxon>
        <taxon>Streptomyces</taxon>
    </lineage>
</organism>
<dbReference type="AlphaFoldDB" id="A0A8T4IN40"/>
<comment type="caution">
    <text evidence="3">The sequence shown here is derived from an EMBL/GenBank/DDBJ whole genome shotgun (WGS) entry which is preliminary data.</text>
</comment>
<protein>
    <submittedName>
        <fullName evidence="3">CBS domain-containing protein</fullName>
    </submittedName>
</protein>
<reference evidence="3" key="1">
    <citation type="submission" date="2021-04" db="EMBL/GenBank/DDBJ databases">
        <title>Sequencing of actinobacteria type strains.</title>
        <authorList>
            <person name="Nguyen G.-S."/>
            <person name="Wentzel A."/>
        </authorList>
    </citation>
    <scope>NUCLEOTIDE SEQUENCE</scope>
    <source>
        <strain evidence="3">DSM 42095</strain>
    </source>
</reference>
<dbReference type="Pfam" id="PF00571">
    <property type="entry name" value="CBS"/>
    <property type="match status" value="1"/>
</dbReference>
<dbReference type="Gene3D" id="3.10.580.10">
    <property type="entry name" value="CBS-domain"/>
    <property type="match status" value="1"/>
</dbReference>
<accession>A0A8T4IN40</accession>
<keyword evidence="4" id="KW-1185">Reference proteome</keyword>
<dbReference type="InterPro" id="IPR000644">
    <property type="entry name" value="CBS_dom"/>
</dbReference>
<evidence type="ECO:0000256" key="1">
    <source>
        <dbReference type="PROSITE-ProRule" id="PRU00703"/>
    </source>
</evidence>
<dbReference type="InterPro" id="IPR046342">
    <property type="entry name" value="CBS_dom_sf"/>
</dbReference>
<dbReference type="Proteomes" id="UP000675554">
    <property type="component" value="Unassembled WGS sequence"/>
</dbReference>
<dbReference type="PROSITE" id="PS51371">
    <property type="entry name" value="CBS"/>
    <property type="match status" value="1"/>
</dbReference>
<proteinExistence type="predicted"/>
<dbReference type="SUPFAM" id="SSF54631">
    <property type="entry name" value="CBS-domain pair"/>
    <property type="match status" value="1"/>
</dbReference>
<name>A0A8T4IN40_9ACTN</name>
<evidence type="ECO:0000313" key="3">
    <source>
        <dbReference type="EMBL" id="MBR7673205.1"/>
    </source>
</evidence>
<dbReference type="EMBL" id="JAGSMN010000187">
    <property type="protein sequence ID" value="MBR7673205.1"/>
    <property type="molecule type" value="Genomic_DNA"/>
</dbReference>
<sequence length="506" mass="55902">MRAWGVRAGREGRQAETALARGVVLLGWKEIGDLGELGTRTHIKNAVATAYPTHSTFTRANWTGQLNRFYNDIAVGDLVVVPLPHARLAIGTIASGYEYRPDINEDFPHIRHVTWTVKNTERDRFQLDIQDSMGSLLTVFELRRFGAAERIAKVASGGTDPGRPDADPLTAGLDEPEKLFEAARSADKASPLTISVRDLLKVWDEQRREAAVISRVQEALTEQGLATVPHFTEGSLDSMVSLVPVASVVEDEQKASPEEPAVAPVESDEIAYLVSNVESANAVPESVRAGDDLRTAVTLMTLKGYSQLPVLDGDGRLLGAVSWESISRAHLVDAGAGLSAATVPVREANRSDDLLDWIVEIQQTGYVFVRDDAHKVCGIVTAADLTGEFETRVRPFVLVEEIEQHLRRALDARIPLDDIRKRARMGSRVSSAADLSMGDYKHVLRDEKNWEALGWNIDKELFLAALDQCRVFRNQLMHFSPDPVTEQQLRPLRGLLDLLRSLRQPS</sequence>
<feature type="domain" description="CBS" evidence="2">
    <location>
        <begin position="280"/>
        <end position="337"/>
    </location>
</feature>
<gene>
    <name evidence="3" type="ORF">KDA82_09285</name>
</gene>
<evidence type="ECO:0000259" key="2">
    <source>
        <dbReference type="PROSITE" id="PS51371"/>
    </source>
</evidence>
<evidence type="ECO:0000313" key="4">
    <source>
        <dbReference type="Proteomes" id="UP000675554"/>
    </source>
</evidence>
<keyword evidence="1" id="KW-0129">CBS domain</keyword>